<feature type="domain" description="KOW" evidence="3">
    <location>
        <begin position="129"/>
        <end position="161"/>
    </location>
</feature>
<gene>
    <name evidence="5" type="ORF">SAMN04487850_2132</name>
</gene>
<evidence type="ECO:0000313" key="6">
    <source>
        <dbReference type="Proteomes" id="UP000199373"/>
    </source>
</evidence>
<dbReference type="Gene3D" id="3.30.70.940">
    <property type="entry name" value="NusG, N-terminal domain"/>
    <property type="match status" value="1"/>
</dbReference>
<accession>A0A1I0Q152</accession>
<protein>
    <submittedName>
        <fullName evidence="5">KOW motif-containing protein</fullName>
    </submittedName>
</protein>
<reference evidence="5 6" key="1">
    <citation type="submission" date="2016-10" db="EMBL/GenBank/DDBJ databases">
        <authorList>
            <person name="de Groot N.N."/>
        </authorList>
    </citation>
    <scope>NUCLEOTIDE SEQUENCE [LARGE SCALE GENOMIC DNA]</scope>
    <source>
        <strain evidence="5 6">TC2-24</strain>
    </source>
</reference>
<name>A0A1I0Q152_9BACT</name>
<feature type="domain" description="NusG-like N-terminal" evidence="4">
    <location>
        <begin position="1"/>
        <end position="106"/>
    </location>
</feature>
<dbReference type="InterPro" id="IPR008991">
    <property type="entry name" value="Translation_prot_SH3-like_sf"/>
</dbReference>
<dbReference type="SUPFAM" id="SSF82679">
    <property type="entry name" value="N-utilization substance G protein NusG, N-terminal domain"/>
    <property type="match status" value="1"/>
</dbReference>
<feature type="transmembrane region" description="Helical" evidence="2">
    <location>
        <begin position="156"/>
        <end position="179"/>
    </location>
</feature>
<dbReference type="Pfam" id="PF02357">
    <property type="entry name" value="NusG"/>
    <property type="match status" value="1"/>
</dbReference>
<evidence type="ECO:0000256" key="2">
    <source>
        <dbReference type="SAM" id="Phobius"/>
    </source>
</evidence>
<evidence type="ECO:0000313" key="5">
    <source>
        <dbReference type="EMBL" id="SEW20605.1"/>
    </source>
</evidence>
<dbReference type="GO" id="GO:0006354">
    <property type="term" value="P:DNA-templated transcription elongation"/>
    <property type="evidence" value="ECO:0007669"/>
    <property type="project" value="InterPro"/>
</dbReference>
<dbReference type="InterPro" id="IPR005824">
    <property type="entry name" value="KOW"/>
</dbReference>
<dbReference type="AlphaFoldDB" id="A0A1I0Q152"/>
<evidence type="ECO:0000256" key="1">
    <source>
        <dbReference type="ARBA" id="ARBA00023163"/>
    </source>
</evidence>
<keyword evidence="2" id="KW-0812">Transmembrane</keyword>
<organism evidence="5 6">
    <name type="scientific">Prevotella aff. ruminicola Tc2-24</name>
    <dbReference type="NCBI Taxonomy" id="81582"/>
    <lineage>
        <taxon>Bacteria</taxon>
        <taxon>Pseudomonadati</taxon>
        <taxon>Bacteroidota</taxon>
        <taxon>Bacteroidia</taxon>
        <taxon>Bacteroidales</taxon>
        <taxon>Prevotellaceae</taxon>
        <taxon>Prevotella</taxon>
    </lineage>
</organism>
<dbReference type="EMBL" id="FOIQ01000005">
    <property type="protein sequence ID" value="SEW20605.1"/>
    <property type="molecule type" value="Genomic_DNA"/>
</dbReference>
<dbReference type="Proteomes" id="UP000199373">
    <property type="component" value="Unassembled WGS sequence"/>
</dbReference>
<dbReference type="NCBIfam" id="NF033644">
    <property type="entry name" value="antiterm_UpxY"/>
    <property type="match status" value="1"/>
</dbReference>
<keyword evidence="2" id="KW-1133">Transmembrane helix</keyword>
<dbReference type="CDD" id="cd09895">
    <property type="entry name" value="NGN_SP_UpxY"/>
    <property type="match status" value="1"/>
</dbReference>
<evidence type="ECO:0000259" key="3">
    <source>
        <dbReference type="Pfam" id="PF00467"/>
    </source>
</evidence>
<keyword evidence="2" id="KW-0472">Membrane</keyword>
<keyword evidence="6" id="KW-1185">Reference proteome</keyword>
<evidence type="ECO:0000259" key="4">
    <source>
        <dbReference type="Pfam" id="PF02357"/>
    </source>
</evidence>
<dbReference type="InterPro" id="IPR006645">
    <property type="entry name" value="NGN-like_dom"/>
</dbReference>
<dbReference type="InterPro" id="IPR036735">
    <property type="entry name" value="NGN_dom_sf"/>
</dbReference>
<dbReference type="Pfam" id="PF00467">
    <property type="entry name" value="KOW"/>
    <property type="match status" value="1"/>
</dbReference>
<dbReference type="SUPFAM" id="SSF50104">
    <property type="entry name" value="Translation proteins SH3-like domain"/>
    <property type="match status" value="1"/>
</dbReference>
<keyword evidence="1" id="KW-0804">Transcription</keyword>
<sequence length="186" mass="21563">MHWFPMRVTYSREVLVKEALDALGIESFIPMHYEHIEGKHPRHRVLKPAIRNLVFVHSTNRMITELKMTKRELTPLRYMMHPVLDDRNNVLRHDILTVPDRQMENFMRVASVTDDRVFYMENLDFAGKPGQRVKVVEGDFAGVEGTIKRVKKNKCVVVQIEHIAAVAIAFLPSAFLLLLDEAEDQS</sequence>
<proteinExistence type="predicted"/>